<organism evidence="1 2">
    <name type="scientific">Leptospira barantonii</name>
    <dbReference type="NCBI Taxonomy" id="2023184"/>
    <lineage>
        <taxon>Bacteria</taxon>
        <taxon>Pseudomonadati</taxon>
        <taxon>Spirochaetota</taxon>
        <taxon>Spirochaetia</taxon>
        <taxon>Leptospirales</taxon>
        <taxon>Leptospiraceae</taxon>
        <taxon>Leptospira</taxon>
    </lineage>
</organism>
<evidence type="ECO:0000313" key="2">
    <source>
        <dbReference type="Proteomes" id="UP000231879"/>
    </source>
</evidence>
<evidence type="ECO:0000313" key="1">
    <source>
        <dbReference type="EMBL" id="PJZ55670.1"/>
    </source>
</evidence>
<keyword evidence="2" id="KW-1185">Reference proteome</keyword>
<protein>
    <submittedName>
        <fullName evidence="1">Uncharacterized protein</fullName>
    </submittedName>
</protein>
<reference evidence="1 2" key="1">
    <citation type="submission" date="2017-07" db="EMBL/GenBank/DDBJ databases">
        <title>Leptospira spp. isolated from tropical soils.</title>
        <authorList>
            <person name="Thibeaux R."/>
            <person name="Iraola G."/>
            <person name="Ferres I."/>
            <person name="Bierque E."/>
            <person name="Girault D."/>
            <person name="Soupe-Gilbert M.-E."/>
            <person name="Picardeau M."/>
            <person name="Goarant C."/>
        </authorList>
    </citation>
    <scope>NUCLEOTIDE SEQUENCE [LARGE SCALE GENOMIC DNA]</scope>
    <source>
        <strain evidence="1 2">FH4-C-A1</strain>
    </source>
</reference>
<comment type="caution">
    <text evidence="1">The sequence shown here is derived from an EMBL/GenBank/DDBJ whole genome shotgun (WGS) entry which is preliminary data.</text>
</comment>
<dbReference type="EMBL" id="NPDS01000010">
    <property type="protein sequence ID" value="PJZ55670.1"/>
    <property type="molecule type" value="Genomic_DNA"/>
</dbReference>
<sequence length="259" mass="28121">MARSNLTTVSIRRFYKGESTMKKIKSMLVIAFVFGMVACSHKEKDNNNEVAAIILLAQASADQKTNTQVSQLFSALYPLPADATSSTNRVLGDVDPSYNPFAAVVSQACQLGGTQSIDGTITASMTGNVGNDILWTYDNCKENSIGMGPNGVAIPVPLTYNGTLKRSLNQKFNASTSGNVYTSINSGTDRIQSSNYSINGTTFPTFDITFTRNDSVYTRTEYQTGKFKGVLEEHVRVTGVIDGINVDTTINYKMYFGAQ</sequence>
<gene>
    <name evidence="1" type="ORF">CH367_19545</name>
</gene>
<accession>A0ABX4NFT6</accession>
<dbReference type="Proteomes" id="UP000231879">
    <property type="component" value="Unassembled WGS sequence"/>
</dbReference>
<dbReference type="NCBIfam" id="NF047530">
    <property type="entry name" value="SrpBC"/>
    <property type="match status" value="1"/>
</dbReference>
<proteinExistence type="predicted"/>
<name>A0ABX4NFT6_9LEPT</name>